<evidence type="ECO:0000256" key="5">
    <source>
        <dbReference type="ARBA" id="ARBA00023136"/>
    </source>
</evidence>
<dbReference type="InParanoid" id="A0A369K2K6"/>
<dbReference type="PANTHER" id="PTHR23502:SF132">
    <property type="entry name" value="POLYAMINE TRANSPORTER 2-RELATED"/>
    <property type="match status" value="1"/>
</dbReference>
<dbReference type="PANTHER" id="PTHR23502">
    <property type="entry name" value="MAJOR FACILITATOR SUPERFAMILY"/>
    <property type="match status" value="1"/>
</dbReference>
<dbReference type="InterPro" id="IPR011701">
    <property type="entry name" value="MFS"/>
</dbReference>
<dbReference type="OrthoDB" id="5376138at2759"/>
<sequence>MPASTIEGPTQSNSKASSTAVLVPVAPELPDEHNPRKWSTLKRWYIAMVIWNLIAPIDMTSTLYSGGQHQIQEQFHVSHFVVTLGVGFVNLGFAIGPLIGAPLSELYGRQPVYIGTAIGFIAFSLGAALSPNITSLLICRLLTGLLGAAVFSNFGGSLSDMFTPDERGPLVALFALVLQGAPTIGPVPGSFMGQYVSWRWIMGLTAIWGAAIGLPVLFLPETEPAKIARRLKRRVEKKRREDREKGVEDILAIPEPPVKRDLWGKSLLMPLVMLCFEPIVLTTSFYHAFIYGLLFILLEGYPYVYTQTYSLSLSQTGLTFIAPWIGNALGVLIYFGYFKRTYTAAQQRLFAQNALLPHPHPAPKLRPESRLPGVILASTLVPIGMFWFAGSSSSPHLHIIVPLLSGIPIGMGMTLLQLSLSNYYIDLYPTLSASALAANVFVRNILATWFPTFATPMYESLGGRNASLVLAGIACAGVPAGVVLLVWGARLRGMSKRAAKEREWDAVRGGWVDELGRGGDEKREIEDEKNIRGSDEKTRDSAVVDDVHAGMPSLNGGVAAGAEPTIHAQDREPSTK</sequence>
<protein>
    <recommendedName>
        <fullName evidence="8">Major facilitator superfamily (MFS) profile domain-containing protein</fullName>
    </recommendedName>
</protein>
<evidence type="ECO:0000313" key="9">
    <source>
        <dbReference type="EMBL" id="RDB27730.1"/>
    </source>
</evidence>
<dbReference type="InterPro" id="IPR036259">
    <property type="entry name" value="MFS_trans_sf"/>
</dbReference>
<dbReference type="SUPFAM" id="SSF103473">
    <property type="entry name" value="MFS general substrate transporter"/>
    <property type="match status" value="1"/>
</dbReference>
<comment type="subcellular location">
    <subcellularLocation>
        <location evidence="1">Membrane</location>
        <topology evidence="1">Multi-pass membrane protein</topology>
    </subcellularLocation>
</comment>
<feature type="transmembrane region" description="Helical" evidence="7">
    <location>
        <begin position="267"/>
        <end position="298"/>
    </location>
</feature>
<comment type="caution">
    <text evidence="9">The sequence shown here is derived from an EMBL/GenBank/DDBJ whole genome shotgun (WGS) entry which is preliminary data.</text>
</comment>
<feature type="compositionally biased region" description="Basic and acidic residues" evidence="6">
    <location>
        <begin position="517"/>
        <end position="548"/>
    </location>
</feature>
<evidence type="ECO:0000259" key="8">
    <source>
        <dbReference type="PROSITE" id="PS50850"/>
    </source>
</evidence>
<gene>
    <name evidence="9" type="ORF">Hypma_003153</name>
</gene>
<dbReference type="Gene3D" id="1.20.1250.20">
    <property type="entry name" value="MFS general substrate transporter like domains"/>
    <property type="match status" value="1"/>
</dbReference>
<feature type="transmembrane region" description="Helical" evidence="7">
    <location>
        <begin position="396"/>
        <end position="416"/>
    </location>
</feature>
<evidence type="ECO:0000256" key="3">
    <source>
        <dbReference type="ARBA" id="ARBA00022692"/>
    </source>
</evidence>
<accession>A0A369K2K6</accession>
<dbReference type="CDD" id="cd17323">
    <property type="entry name" value="MFS_Tpo1_MDR_like"/>
    <property type="match status" value="1"/>
</dbReference>
<feature type="transmembrane region" description="Helical" evidence="7">
    <location>
        <begin position="371"/>
        <end position="390"/>
    </location>
</feature>
<feature type="transmembrane region" description="Helical" evidence="7">
    <location>
        <begin position="111"/>
        <end position="129"/>
    </location>
</feature>
<feature type="transmembrane region" description="Helical" evidence="7">
    <location>
        <begin position="135"/>
        <end position="158"/>
    </location>
</feature>
<dbReference type="GO" id="GO:0005886">
    <property type="term" value="C:plasma membrane"/>
    <property type="evidence" value="ECO:0007669"/>
    <property type="project" value="TreeGrafter"/>
</dbReference>
<dbReference type="AlphaFoldDB" id="A0A369K2K6"/>
<dbReference type="Proteomes" id="UP000076154">
    <property type="component" value="Unassembled WGS sequence"/>
</dbReference>
<organism evidence="9 10">
    <name type="scientific">Hypsizygus marmoreus</name>
    <name type="common">White beech mushroom</name>
    <name type="synonym">Agaricus marmoreus</name>
    <dbReference type="NCBI Taxonomy" id="39966"/>
    <lineage>
        <taxon>Eukaryota</taxon>
        <taxon>Fungi</taxon>
        <taxon>Dikarya</taxon>
        <taxon>Basidiomycota</taxon>
        <taxon>Agaricomycotina</taxon>
        <taxon>Agaricomycetes</taxon>
        <taxon>Agaricomycetidae</taxon>
        <taxon>Agaricales</taxon>
        <taxon>Tricholomatineae</taxon>
        <taxon>Lyophyllaceae</taxon>
        <taxon>Hypsizygus</taxon>
    </lineage>
</organism>
<keyword evidence="3 7" id="KW-0812">Transmembrane</keyword>
<feature type="transmembrane region" description="Helical" evidence="7">
    <location>
        <begin position="77"/>
        <end position="99"/>
    </location>
</feature>
<feature type="transmembrane region" description="Helical" evidence="7">
    <location>
        <begin position="318"/>
        <end position="338"/>
    </location>
</feature>
<proteinExistence type="predicted"/>
<keyword evidence="2" id="KW-0813">Transport</keyword>
<evidence type="ECO:0000256" key="4">
    <source>
        <dbReference type="ARBA" id="ARBA00022989"/>
    </source>
</evidence>
<feature type="region of interest" description="Disordered" evidence="6">
    <location>
        <begin position="517"/>
        <end position="576"/>
    </location>
</feature>
<dbReference type="InterPro" id="IPR020846">
    <property type="entry name" value="MFS_dom"/>
</dbReference>
<evidence type="ECO:0000256" key="7">
    <source>
        <dbReference type="SAM" id="Phobius"/>
    </source>
</evidence>
<keyword evidence="10" id="KW-1185">Reference proteome</keyword>
<evidence type="ECO:0000313" key="10">
    <source>
        <dbReference type="Proteomes" id="UP000076154"/>
    </source>
</evidence>
<evidence type="ECO:0000256" key="6">
    <source>
        <dbReference type="SAM" id="MobiDB-lite"/>
    </source>
</evidence>
<name>A0A369K2K6_HYPMA</name>
<keyword evidence="4 7" id="KW-1133">Transmembrane helix</keyword>
<reference evidence="9" key="1">
    <citation type="submission" date="2018-04" db="EMBL/GenBank/DDBJ databases">
        <title>Whole genome sequencing of Hypsizygus marmoreus.</title>
        <authorList>
            <person name="Choi I.-G."/>
            <person name="Min B."/>
            <person name="Kim J.-G."/>
            <person name="Kim S."/>
            <person name="Oh Y.-L."/>
            <person name="Kong W.-S."/>
            <person name="Park H."/>
            <person name="Jeong J."/>
            <person name="Song E.-S."/>
        </authorList>
    </citation>
    <scope>NUCLEOTIDE SEQUENCE [LARGE SCALE GENOMIC DNA]</scope>
    <source>
        <strain evidence="9">51987-8</strain>
    </source>
</reference>
<keyword evidence="5 7" id="KW-0472">Membrane</keyword>
<dbReference type="GO" id="GO:0022857">
    <property type="term" value="F:transmembrane transporter activity"/>
    <property type="evidence" value="ECO:0007669"/>
    <property type="project" value="InterPro"/>
</dbReference>
<feature type="transmembrane region" description="Helical" evidence="7">
    <location>
        <begin position="466"/>
        <end position="487"/>
    </location>
</feature>
<dbReference type="PROSITE" id="PS50850">
    <property type="entry name" value="MFS"/>
    <property type="match status" value="1"/>
</dbReference>
<dbReference type="Pfam" id="PF07690">
    <property type="entry name" value="MFS_1"/>
    <property type="match status" value="1"/>
</dbReference>
<feature type="transmembrane region" description="Helical" evidence="7">
    <location>
        <begin position="428"/>
        <end position="446"/>
    </location>
</feature>
<feature type="transmembrane region" description="Helical" evidence="7">
    <location>
        <begin position="200"/>
        <end position="220"/>
    </location>
</feature>
<evidence type="ECO:0000256" key="1">
    <source>
        <dbReference type="ARBA" id="ARBA00004141"/>
    </source>
</evidence>
<dbReference type="STRING" id="39966.A0A369K2K6"/>
<feature type="domain" description="Major facilitator superfamily (MFS) profile" evidence="8">
    <location>
        <begin position="44"/>
        <end position="492"/>
    </location>
</feature>
<feature type="transmembrane region" description="Helical" evidence="7">
    <location>
        <begin position="44"/>
        <end position="65"/>
    </location>
</feature>
<dbReference type="EMBL" id="LUEZ02000014">
    <property type="protein sequence ID" value="RDB27730.1"/>
    <property type="molecule type" value="Genomic_DNA"/>
</dbReference>
<evidence type="ECO:0000256" key="2">
    <source>
        <dbReference type="ARBA" id="ARBA00022448"/>
    </source>
</evidence>